<sequence>MIRAWAAKEQGGALERYDYDPGPLPADEVEIAVETCGLCHSDVSLIDNEWFVSQYPLVPGHEVIGRVSEVGAHVTHLKIGDRVGVGWYAHSCLTCHTCMSGDHNMCSDAKGVAAAHQGRFGGFADKVRSQAAWAVKLPEGVDAAKAGPLFCGGITVFNPIVQNNIKPTDKVGVIGIGGLGHMAVKFLRAWGCEVTAFTSTEAKAEEARAMGAHRIVNSRDEAALKAERGRYDMVLSTVNVPLKWSRYIAALAPRGKLHMVGAVMDPMPVAAGMLMDNQRSVTGSSVGAPATIATMLDFCARHDITPQTEHLPMSKINEAIARLKKGDVRYRFVLEADFD</sequence>
<evidence type="ECO:0000256" key="4">
    <source>
        <dbReference type="ARBA" id="ARBA00023002"/>
    </source>
</evidence>
<keyword evidence="8" id="KW-1185">Reference proteome</keyword>
<dbReference type="EC" id="1.1.-.-" evidence="7"/>
<comment type="similarity">
    <text evidence="5">Belongs to the zinc-containing alcohol dehydrogenase family.</text>
</comment>
<reference evidence="7 8" key="1">
    <citation type="submission" date="2024-01" db="EMBL/GenBank/DDBJ databases">
        <title>Hyphobacterium bacterium isolated from marine sediment.</title>
        <authorList>
            <person name="Zhao S."/>
        </authorList>
    </citation>
    <scope>NUCLEOTIDE SEQUENCE [LARGE SCALE GENOMIC DNA]</scope>
    <source>
        <strain evidence="8">HN65</strain>
    </source>
</reference>
<dbReference type="Gene3D" id="3.40.50.720">
    <property type="entry name" value="NAD(P)-binding Rossmann-like Domain"/>
    <property type="match status" value="1"/>
</dbReference>
<evidence type="ECO:0000256" key="1">
    <source>
        <dbReference type="ARBA" id="ARBA00001947"/>
    </source>
</evidence>
<proteinExistence type="inferred from homology"/>
<dbReference type="SUPFAM" id="SSF51735">
    <property type="entry name" value="NAD(P)-binding Rossmann-fold domains"/>
    <property type="match status" value="1"/>
</dbReference>
<evidence type="ECO:0000256" key="2">
    <source>
        <dbReference type="ARBA" id="ARBA00022723"/>
    </source>
</evidence>
<protein>
    <submittedName>
        <fullName evidence="7">NAD(P)-dependent alcohol dehydrogenase</fullName>
        <ecNumber evidence="7">1.1.-.-</ecNumber>
    </submittedName>
</protein>
<dbReference type="InterPro" id="IPR013149">
    <property type="entry name" value="ADH-like_C"/>
</dbReference>
<dbReference type="Proteomes" id="UP001354971">
    <property type="component" value="Unassembled WGS sequence"/>
</dbReference>
<evidence type="ECO:0000313" key="8">
    <source>
        <dbReference type="Proteomes" id="UP001354971"/>
    </source>
</evidence>
<gene>
    <name evidence="7" type="ORF">V0U79_03530</name>
</gene>
<dbReference type="InterPro" id="IPR020843">
    <property type="entry name" value="ER"/>
</dbReference>
<evidence type="ECO:0000259" key="6">
    <source>
        <dbReference type="SMART" id="SM00829"/>
    </source>
</evidence>
<dbReference type="Gene3D" id="3.90.180.10">
    <property type="entry name" value="Medium-chain alcohol dehydrogenases, catalytic domain"/>
    <property type="match status" value="1"/>
</dbReference>
<dbReference type="GO" id="GO:0016491">
    <property type="term" value="F:oxidoreductase activity"/>
    <property type="evidence" value="ECO:0007669"/>
    <property type="project" value="UniProtKB-KW"/>
</dbReference>
<dbReference type="Pfam" id="PF00107">
    <property type="entry name" value="ADH_zinc_N"/>
    <property type="match status" value="1"/>
</dbReference>
<dbReference type="EMBL" id="JAZDRP010000002">
    <property type="protein sequence ID" value="MEE2525425.1"/>
    <property type="molecule type" value="Genomic_DNA"/>
</dbReference>
<dbReference type="InterPro" id="IPR013154">
    <property type="entry name" value="ADH-like_N"/>
</dbReference>
<keyword evidence="3 5" id="KW-0862">Zinc</keyword>
<dbReference type="SMART" id="SM00829">
    <property type="entry name" value="PKS_ER"/>
    <property type="match status" value="1"/>
</dbReference>
<dbReference type="InterPro" id="IPR011032">
    <property type="entry name" value="GroES-like_sf"/>
</dbReference>
<dbReference type="InterPro" id="IPR036291">
    <property type="entry name" value="NAD(P)-bd_dom_sf"/>
</dbReference>
<feature type="domain" description="Enoyl reductase (ER)" evidence="6">
    <location>
        <begin position="12"/>
        <end position="334"/>
    </location>
</feature>
<dbReference type="CDD" id="cd05283">
    <property type="entry name" value="CAD1"/>
    <property type="match status" value="1"/>
</dbReference>
<dbReference type="PANTHER" id="PTHR42683">
    <property type="entry name" value="ALDEHYDE REDUCTASE"/>
    <property type="match status" value="1"/>
</dbReference>
<evidence type="ECO:0000256" key="3">
    <source>
        <dbReference type="ARBA" id="ARBA00022833"/>
    </source>
</evidence>
<dbReference type="PROSITE" id="PS00059">
    <property type="entry name" value="ADH_ZINC"/>
    <property type="match status" value="1"/>
</dbReference>
<organism evidence="7 8">
    <name type="scientific">Hyphobacterium lacteum</name>
    <dbReference type="NCBI Taxonomy" id="3116575"/>
    <lineage>
        <taxon>Bacteria</taxon>
        <taxon>Pseudomonadati</taxon>
        <taxon>Pseudomonadota</taxon>
        <taxon>Alphaproteobacteria</taxon>
        <taxon>Maricaulales</taxon>
        <taxon>Maricaulaceae</taxon>
        <taxon>Hyphobacterium</taxon>
    </lineage>
</organism>
<comment type="cofactor">
    <cofactor evidence="1 5">
        <name>Zn(2+)</name>
        <dbReference type="ChEBI" id="CHEBI:29105"/>
    </cofactor>
</comment>
<accession>A0ABU7LNC7</accession>
<keyword evidence="4 7" id="KW-0560">Oxidoreductase</keyword>
<dbReference type="InterPro" id="IPR047109">
    <property type="entry name" value="CAD-like"/>
</dbReference>
<dbReference type="Pfam" id="PF08240">
    <property type="entry name" value="ADH_N"/>
    <property type="match status" value="1"/>
</dbReference>
<name>A0ABU7LNC7_9PROT</name>
<dbReference type="InterPro" id="IPR002328">
    <property type="entry name" value="ADH_Zn_CS"/>
</dbReference>
<dbReference type="SUPFAM" id="SSF50129">
    <property type="entry name" value="GroES-like"/>
    <property type="match status" value="1"/>
</dbReference>
<dbReference type="RefSeq" id="WP_330198088.1">
    <property type="nucleotide sequence ID" value="NZ_JAZDRP010000002.1"/>
</dbReference>
<comment type="caution">
    <text evidence="7">The sequence shown here is derived from an EMBL/GenBank/DDBJ whole genome shotgun (WGS) entry which is preliminary data.</text>
</comment>
<keyword evidence="2 5" id="KW-0479">Metal-binding</keyword>
<evidence type="ECO:0000256" key="5">
    <source>
        <dbReference type="RuleBase" id="RU361277"/>
    </source>
</evidence>
<evidence type="ECO:0000313" key="7">
    <source>
        <dbReference type="EMBL" id="MEE2525425.1"/>
    </source>
</evidence>